<accession>A0A176YPK0</accession>
<sequence length="212" mass="23550">MVARLKSCPLDEGLGSFLGGRCERAFVEMVLEVRPDIFEWASKVSAIGFPVSGTLLLAAMAPWEFLPEESRLRLVKDISDHSIQSLDAKPLKDEILQPLFKGAEFTDYAERFRKEWLSDPASVFSDLGRFSSDDEAGMYTDFRENLRIAQRYFEIDDDDEAFAELYAELDAHIEELEAKASSPAGSAWSPPPSGGSDTSSAAADTIFYDVDD</sequence>
<proteinExistence type="predicted"/>
<evidence type="ECO:0000313" key="3">
    <source>
        <dbReference type="Proteomes" id="UP000077173"/>
    </source>
</evidence>
<name>A0A176YPK0_9BRAD</name>
<dbReference type="AlphaFoldDB" id="A0A176YPK0"/>
<keyword evidence="3" id="KW-1185">Reference proteome</keyword>
<gene>
    <name evidence="2" type="ORF">AXW67_26860</name>
</gene>
<feature type="region of interest" description="Disordered" evidence="1">
    <location>
        <begin position="180"/>
        <end position="212"/>
    </location>
</feature>
<dbReference type="Proteomes" id="UP000077173">
    <property type="component" value="Unassembled WGS sequence"/>
</dbReference>
<organism evidence="2 3">
    <name type="scientific">Bradyrhizobium neotropicale</name>
    <dbReference type="NCBI Taxonomy" id="1497615"/>
    <lineage>
        <taxon>Bacteria</taxon>
        <taxon>Pseudomonadati</taxon>
        <taxon>Pseudomonadota</taxon>
        <taxon>Alphaproteobacteria</taxon>
        <taxon>Hyphomicrobiales</taxon>
        <taxon>Nitrobacteraceae</taxon>
        <taxon>Bradyrhizobium</taxon>
    </lineage>
</organism>
<comment type="caution">
    <text evidence="2">The sequence shown here is derived from an EMBL/GenBank/DDBJ whole genome shotgun (WGS) entry which is preliminary data.</text>
</comment>
<dbReference type="EMBL" id="LSEF01000099">
    <property type="protein sequence ID" value="OAF09221.1"/>
    <property type="molecule type" value="Genomic_DNA"/>
</dbReference>
<protein>
    <submittedName>
        <fullName evidence="2">Uncharacterized protein</fullName>
    </submittedName>
</protein>
<evidence type="ECO:0000256" key="1">
    <source>
        <dbReference type="SAM" id="MobiDB-lite"/>
    </source>
</evidence>
<evidence type="ECO:0000313" key="2">
    <source>
        <dbReference type="EMBL" id="OAF09221.1"/>
    </source>
</evidence>
<feature type="compositionally biased region" description="Low complexity" evidence="1">
    <location>
        <begin position="180"/>
        <end position="205"/>
    </location>
</feature>
<dbReference type="GeneID" id="32583616"/>
<reference evidence="2 3" key="1">
    <citation type="submission" date="2016-02" db="EMBL/GenBank/DDBJ databases">
        <title>Draft genome sequence of the strain BR 10247T Bradyrhizobium neotropicale isolated from nodules of Centrolobium paraense.</title>
        <authorList>
            <person name="Simoes-Araujo J.L."/>
            <person name="Barauna A.C."/>
            <person name="Silva K."/>
            <person name="Zilli J.E."/>
        </authorList>
    </citation>
    <scope>NUCLEOTIDE SEQUENCE [LARGE SCALE GENOMIC DNA]</scope>
    <source>
        <strain evidence="2 3">BR 10247</strain>
    </source>
</reference>